<feature type="domain" description="Serine aminopeptidase S33" evidence="1">
    <location>
        <begin position="34"/>
        <end position="270"/>
    </location>
</feature>
<dbReference type="InterPro" id="IPR022742">
    <property type="entry name" value="Hydrolase_4"/>
</dbReference>
<dbReference type="InterPro" id="IPR029058">
    <property type="entry name" value="AB_hydrolase_fold"/>
</dbReference>
<dbReference type="AlphaFoldDB" id="A0A2R5FXB6"/>
<dbReference type="Pfam" id="PF12146">
    <property type="entry name" value="Hydrolase_4"/>
    <property type="match status" value="1"/>
</dbReference>
<evidence type="ECO:0000313" key="3">
    <source>
        <dbReference type="Proteomes" id="UP000245124"/>
    </source>
</evidence>
<gene>
    <name evidence="2" type="ORF">NIES4072_58040</name>
</gene>
<protein>
    <submittedName>
        <fullName evidence="2">Alpha/beta hydrolase fold protein</fullName>
    </submittedName>
</protein>
<dbReference type="RefSeq" id="WP_109011893.1">
    <property type="nucleotide sequence ID" value="NZ_BDUD01000001.1"/>
</dbReference>
<dbReference type="PANTHER" id="PTHR11614">
    <property type="entry name" value="PHOSPHOLIPASE-RELATED"/>
    <property type="match status" value="1"/>
</dbReference>
<accession>A0A2R5FXB6</accession>
<keyword evidence="2" id="KW-0378">Hydrolase</keyword>
<dbReference type="SUPFAM" id="SSF53474">
    <property type="entry name" value="alpha/beta-Hydrolases"/>
    <property type="match status" value="1"/>
</dbReference>
<dbReference type="Proteomes" id="UP000245124">
    <property type="component" value="Unassembled WGS sequence"/>
</dbReference>
<dbReference type="PRINTS" id="PR00111">
    <property type="entry name" value="ABHYDROLASE"/>
</dbReference>
<reference evidence="2 3" key="1">
    <citation type="submission" date="2017-06" db="EMBL/GenBank/DDBJ databases">
        <title>Genome sequencing of cyanobaciteial culture collection at National Institute for Environmental Studies (NIES).</title>
        <authorList>
            <person name="Hirose Y."/>
            <person name="Shimura Y."/>
            <person name="Fujisawa T."/>
            <person name="Nakamura Y."/>
            <person name="Kawachi M."/>
        </authorList>
    </citation>
    <scope>NUCLEOTIDE SEQUENCE [LARGE SCALE GENOMIC DNA]</scope>
    <source>
        <strain evidence="2 3">NIES-4072</strain>
    </source>
</reference>
<dbReference type="OrthoDB" id="9806902at2"/>
<dbReference type="EMBL" id="BDUD01000001">
    <property type="protein sequence ID" value="GBG22098.1"/>
    <property type="molecule type" value="Genomic_DNA"/>
</dbReference>
<dbReference type="InterPro" id="IPR051044">
    <property type="entry name" value="MAG_DAG_Lipase"/>
</dbReference>
<comment type="caution">
    <text evidence="2">The sequence shown here is derived from an EMBL/GenBank/DDBJ whole genome shotgun (WGS) entry which is preliminary data.</text>
</comment>
<evidence type="ECO:0000313" key="2">
    <source>
        <dbReference type="EMBL" id="GBG22098.1"/>
    </source>
</evidence>
<organism evidence="2 3">
    <name type="scientific">Nostoc commune NIES-4072</name>
    <dbReference type="NCBI Taxonomy" id="2005467"/>
    <lineage>
        <taxon>Bacteria</taxon>
        <taxon>Bacillati</taxon>
        <taxon>Cyanobacteriota</taxon>
        <taxon>Cyanophyceae</taxon>
        <taxon>Nostocales</taxon>
        <taxon>Nostocaceae</taxon>
        <taxon>Nostoc</taxon>
    </lineage>
</organism>
<dbReference type="InterPro" id="IPR000073">
    <property type="entry name" value="AB_hydrolase_1"/>
</dbReference>
<evidence type="ECO:0000259" key="1">
    <source>
        <dbReference type="Pfam" id="PF12146"/>
    </source>
</evidence>
<keyword evidence="3" id="KW-1185">Reference proteome</keyword>
<proteinExistence type="predicted"/>
<dbReference type="Gene3D" id="3.40.50.1820">
    <property type="entry name" value="alpha/beta hydrolase"/>
    <property type="match status" value="1"/>
</dbReference>
<name>A0A2R5FXB6_NOSCO</name>
<sequence>MIDHSDRLVSRREGRFQGVGGLDLYYQSWYPEGKVRAILAIVHGLGGHSDRYNNIVQHLIPKQYAVYALDLRGHGRSSGQRGYINAWSEFCEDLGAFLQLIQTQNSGCPIFLLGHSLGGVIVLDYILRHPQIASVLQGAIALAPSLGKVGVSPIRVLLGKMLSRVWPRFTLNTGIDLSAGSRDQQVLAAFAQDTLRHTLATARLATEFFATVDWIYAHAADWQLPLLILHGGADRVALPAGSDIFYQRVNCTDKLRIEYPGAYHEIHCDLNYHEVLADLEDWLERHLPPQTAQLGRGSAELEFPGS</sequence>
<dbReference type="GO" id="GO:0016787">
    <property type="term" value="F:hydrolase activity"/>
    <property type="evidence" value="ECO:0007669"/>
    <property type="project" value="UniProtKB-KW"/>
</dbReference>